<accession>A0A4Q1TRL1</accession>
<reference evidence="3 4" key="1">
    <citation type="submission" date="2017-03" db="EMBL/GenBank/DDBJ databases">
        <authorList>
            <person name="Safronova V.I."/>
            <person name="Sazanova A.L."/>
            <person name="Chirak E.R."/>
        </authorList>
    </citation>
    <scope>NUCLEOTIDE SEQUENCE [LARGE SCALE GENOMIC DNA]</scope>
    <source>
        <strain evidence="3 4">Tri-43</strain>
    </source>
</reference>
<dbReference type="GO" id="GO:0016779">
    <property type="term" value="F:nucleotidyltransferase activity"/>
    <property type="evidence" value="ECO:0007669"/>
    <property type="project" value="UniProtKB-ARBA"/>
</dbReference>
<keyword evidence="1" id="KW-0460">Magnesium</keyword>
<evidence type="ECO:0000259" key="2">
    <source>
        <dbReference type="Pfam" id="PF12804"/>
    </source>
</evidence>
<comment type="caution">
    <text evidence="3">The sequence shown here is derived from an EMBL/GenBank/DDBJ whole genome shotgun (WGS) entry which is preliminary data.</text>
</comment>
<evidence type="ECO:0000313" key="4">
    <source>
        <dbReference type="Proteomes" id="UP000290767"/>
    </source>
</evidence>
<dbReference type="AlphaFoldDB" id="A0A4Q1TRL1"/>
<dbReference type="InterPro" id="IPR029044">
    <property type="entry name" value="Nucleotide-diphossugar_trans"/>
</dbReference>
<dbReference type="PANTHER" id="PTHR43777:SF1">
    <property type="entry name" value="MOLYBDENUM COFACTOR CYTIDYLYLTRANSFERASE"/>
    <property type="match status" value="1"/>
</dbReference>
<dbReference type="EMBL" id="MZMU01000017">
    <property type="protein sequence ID" value="RXT20588.1"/>
    <property type="molecule type" value="Genomic_DNA"/>
</dbReference>
<name>A0A4Q1TRL1_RHILE</name>
<dbReference type="Pfam" id="PF12804">
    <property type="entry name" value="NTP_transf_3"/>
    <property type="match status" value="1"/>
</dbReference>
<feature type="domain" description="MobA-like NTP transferase" evidence="2">
    <location>
        <begin position="2"/>
        <end position="82"/>
    </location>
</feature>
<organism evidence="3 4">
    <name type="scientific">Rhizobium leguminosarum</name>
    <dbReference type="NCBI Taxonomy" id="384"/>
    <lineage>
        <taxon>Bacteria</taxon>
        <taxon>Pseudomonadati</taxon>
        <taxon>Pseudomonadota</taxon>
        <taxon>Alphaproteobacteria</taxon>
        <taxon>Hyphomicrobiales</taxon>
        <taxon>Rhizobiaceae</taxon>
        <taxon>Rhizobium/Agrobacterium group</taxon>
        <taxon>Rhizobium</taxon>
    </lineage>
</organism>
<protein>
    <recommendedName>
        <fullName evidence="2">MobA-like NTP transferase domain-containing protein</fullName>
    </recommendedName>
</protein>
<sequence>MLLAAGTASRMGDGHAHKLLAEFDGMPLVRRLAAVALSVSAAPVVAVTGHRHREITSALCGLDLTVVYNPDFETGMASSLRVESAEKARWTAKMASPATFI</sequence>
<dbReference type="Gene3D" id="3.90.550.10">
    <property type="entry name" value="Spore Coat Polysaccharide Biosynthesis Protein SpsA, Chain A"/>
    <property type="match status" value="1"/>
</dbReference>
<dbReference type="PANTHER" id="PTHR43777">
    <property type="entry name" value="MOLYBDENUM COFACTOR CYTIDYLYLTRANSFERASE"/>
    <property type="match status" value="1"/>
</dbReference>
<gene>
    <name evidence="3" type="ORF">B5P46_24305</name>
</gene>
<dbReference type="Proteomes" id="UP000290767">
    <property type="component" value="Unassembled WGS sequence"/>
</dbReference>
<proteinExistence type="predicted"/>
<evidence type="ECO:0000256" key="1">
    <source>
        <dbReference type="ARBA" id="ARBA00022842"/>
    </source>
</evidence>
<dbReference type="InterPro" id="IPR025877">
    <property type="entry name" value="MobA-like_NTP_Trfase"/>
</dbReference>
<evidence type="ECO:0000313" key="3">
    <source>
        <dbReference type="EMBL" id="RXT20588.1"/>
    </source>
</evidence>
<dbReference type="SUPFAM" id="SSF53448">
    <property type="entry name" value="Nucleotide-diphospho-sugar transferases"/>
    <property type="match status" value="1"/>
</dbReference>